<keyword evidence="3" id="KW-1185">Reference proteome</keyword>
<dbReference type="AlphaFoldDB" id="A0A7J7Z380"/>
<dbReference type="GO" id="GO:0004386">
    <property type="term" value="F:helicase activity"/>
    <property type="evidence" value="ECO:0007669"/>
    <property type="project" value="UniProtKB-KW"/>
</dbReference>
<dbReference type="EMBL" id="JABWUV010000003">
    <property type="protein sequence ID" value="KAF6368150.1"/>
    <property type="molecule type" value="Genomic_DNA"/>
</dbReference>
<protein>
    <submittedName>
        <fullName evidence="2">DEAD-box helicase 23</fullName>
    </submittedName>
</protein>
<comment type="caution">
    <text evidence="2">The sequence shown here is derived from an EMBL/GenBank/DDBJ whole genome shotgun (WGS) entry which is preliminary data.</text>
</comment>
<gene>
    <name evidence="2" type="ORF">mMyoMyo1_003739</name>
</gene>
<evidence type="ECO:0000313" key="2">
    <source>
        <dbReference type="EMBL" id="KAF6368150.1"/>
    </source>
</evidence>
<keyword evidence="2" id="KW-0547">Nucleotide-binding</keyword>
<proteinExistence type="predicted"/>
<reference evidence="2 3" key="1">
    <citation type="journal article" date="2020" name="Nature">
        <title>Six reference-quality genomes reveal evolution of bat adaptations.</title>
        <authorList>
            <person name="Jebb D."/>
            <person name="Huang Z."/>
            <person name="Pippel M."/>
            <person name="Hughes G.M."/>
            <person name="Lavrichenko K."/>
            <person name="Devanna P."/>
            <person name="Winkler S."/>
            <person name="Jermiin L.S."/>
            <person name="Skirmuntt E.C."/>
            <person name="Katzourakis A."/>
            <person name="Burkitt-Gray L."/>
            <person name="Ray D.A."/>
            <person name="Sullivan K.A.M."/>
            <person name="Roscito J.G."/>
            <person name="Kirilenko B.M."/>
            <person name="Davalos L.M."/>
            <person name="Corthals A.P."/>
            <person name="Power M.L."/>
            <person name="Jones G."/>
            <person name="Ransome R.D."/>
            <person name="Dechmann D.K.N."/>
            <person name="Locatelli A.G."/>
            <person name="Puechmaille S.J."/>
            <person name="Fedrigo O."/>
            <person name="Jarvis E.D."/>
            <person name="Hiller M."/>
            <person name="Vernes S.C."/>
            <person name="Myers E.W."/>
            <person name="Teeling E.C."/>
        </authorList>
    </citation>
    <scope>NUCLEOTIDE SEQUENCE [LARGE SCALE GENOMIC DNA]</scope>
    <source>
        <strain evidence="2">MMyoMyo1</strain>
        <tissue evidence="2">Flight muscle</tissue>
    </source>
</reference>
<sequence>MAGELADKKDRDVSPSKEERKRSRSPDRERDRDRDRKSSPSKDRKRHRSRDRRRGGSRSRSRSRSKSTERERRHRERDKERDRNKKDRDRDKDGHRRDKEGSCCRRQGEQITTGLGPALPLWLTWGLPVSAANGFASQAAGGVSSHRLDTSHSISCSNTVALDDPGDRHCEDYEPWTHCHFDSICPFGL</sequence>
<dbReference type="Proteomes" id="UP000527355">
    <property type="component" value="Unassembled WGS sequence"/>
</dbReference>
<feature type="compositionally biased region" description="Basic and acidic residues" evidence="1">
    <location>
        <begin position="66"/>
        <end position="108"/>
    </location>
</feature>
<organism evidence="2 3">
    <name type="scientific">Myotis myotis</name>
    <name type="common">Greater mouse-eared bat</name>
    <name type="synonym">Vespertilio myotis</name>
    <dbReference type="NCBI Taxonomy" id="51298"/>
    <lineage>
        <taxon>Eukaryota</taxon>
        <taxon>Metazoa</taxon>
        <taxon>Chordata</taxon>
        <taxon>Craniata</taxon>
        <taxon>Vertebrata</taxon>
        <taxon>Euteleostomi</taxon>
        <taxon>Mammalia</taxon>
        <taxon>Eutheria</taxon>
        <taxon>Laurasiatheria</taxon>
        <taxon>Chiroptera</taxon>
        <taxon>Yangochiroptera</taxon>
        <taxon>Vespertilionidae</taxon>
        <taxon>Myotis</taxon>
    </lineage>
</organism>
<evidence type="ECO:0000313" key="3">
    <source>
        <dbReference type="Proteomes" id="UP000527355"/>
    </source>
</evidence>
<accession>A0A7J7Z380</accession>
<keyword evidence="2" id="KW-0378">Hydrolase</keyword>
<keyword evidence="2" id="KW-0347">Helicase</keyword>
<feature type="region of interest" description="Disordered" evidence="1">
    <location>
        <begin position="1"/>
        <end position="109"/>
    </location>
</feature>
<feature type="compositionally biased region" description="Basic residues" evidence="1">
    <location>
        <begin position="43"/>
        <end position="65"/>
    </location>
</feature>
<keyword evidence="2" id="KW-0067">ATP-binding</keyword>
<name>A0A7J7Z380_MYOMY</name>
<feature type="compositionally biased region" description="Basic and acidic residues" evidence="1">
    <location>
        <begin position="1"/>
        <end position="42"/>
    </location>
</feature>
<evidence type="ECO:0000256" key="1">
    <source>
        <dbReference type="SAM" id="MobiDB-lite"/>
    </source>
</evidence>